<evidence type="ECO:0000313" key="3">
    <source>
        <dbReference type="EMBL" id="CAH2031664.1"/>
    </source>
</evidence>
<dbReference type="InterPro" id="IPR001437">
    <property type="entry name" value="Tscrpt_elong_fac_GreA/B_C"/>
</dbReference>
<reference evidence="3 4" key="1">
    <citation type="submission" date="2022-03" db="EMBL/GenBank/DDBJ databases">
        <authorList>
            <person name="Koch H."/>
        </authorList>
    </citation>
    <scope>NUCLEOTIDE SEQUENCE [LARGE SCALE GENOMIC DNA]</scope>
    <source>
        <strain evidence="3 4">G1</strain>
    </source>
</reference>
<evidence type="ECO:0000313" key="4">
    <source>
        <dbReference type="Proteomes" id="UP001295463"/>
    </source>
</evidence>
<dbReference type="NCBIfam" id="NF004396">
    <property type="entry name" value="PRK05753.1"/>
    <property type="match status" value="1"/>
</dbReference>
<keyword evidence="4" id="KW-1185">Reference proteome</keyword>
<dbReference type="InterPro" id="IPR029462">
    <property type="entry name" value="Rnk_N"/>
</dbReference>
<accession>A0ABM9DBF2</accession>
<gene>
    <name evidence="3" type="primary">rnk</name>
    <name evidence="3" type="ORF">GEAMG1_1832</name>
</gene>
<dbReference type="GO" id="GO:0016301">
    <property type="term" value="F:kinase activity"/>
    <property type="evidence" value="ECO:0007669"/>
    <property type="project" value="UniProtKB-KW"/>
</dbReference>
<dbReference type="Pfam" id="PF14760">
    <property type="entry name" value="Rnk_N"/>
    <property type="match status" value="1"/>
</dbReference>
<feature type="domain" description="Transcription elongation factor GreA/GreB C-terminal" evidence="1">
    <location>
        <begin position="59"/>
        <end position="134"/>
    </location>
</feature>
<dbReference type="EMBL" id="OW150024">
    <property type="protein sequence ID" value="CAH2031664.1"/>
    <property type="molecule type" value="Genomic_DNA"/>
</dbReference>
<dbReference type="Gene3D" id="3.10.50.30">
    <property type="entry name" value="Transcription elongation factor, GreA/GreB, C-terminal domain"/>
    <property type="match status" value="1"/>
</dbReference>
<protein>
    <submittedName>
        <fullName evidence="3">Regulator of nucleoside diphosphate kinase</fullName>
    </submittedName>
</protein>
<dbReference type="InterPro" id="IPR023459">
    <property type="entry name" value="Tscrpt_elong_fac_GreA/B_fam"/>
</dbReference>
<dbReference type="Pfam" id="PF01272">
    <property type="entry name" value="GreA_GreB"/>
    <property type="match status" value="1"/>
</dbReference>
<keyword evidence="3" id="KW-0808">Transferase</keyword>
<dbReference type="SUPFAM" id="SSF54534">
    <property type="entry name" value="FKBP-like"/>
    <property type="match status" value="1"/>
</dbReference>
<proteinExistence type="predicted"/>
<sequence length="144" mass="16408">MKKETVAKNRQIYITDFDLQRLQELIEVMAEQPSRDNRYLDELDQELLRAEVVAPRDIPPDVITMNSTVRLLDMDSKGELEYTLVFPPDADLEKGRISVLAPVGMAMIGYRVGDVVSWKVPGGTKRLKIKKILYQPEAAGDFDR</sequence>
<feature type="domain" description="Regulator of nucleoside diphosphate kinase N-terminal" evidence="2">
    <location>
        <begin position="10"/>
        <end position="53"/>
    </location>
</feature>
<dbReference type="Proteomes" id="UP001295463">
    <property type="component" value="Chromosome"/>
</dbReference>
<dbReference type="PANTHER" id="PTHR30437">
    <property type="entry name" value="TRANSCRIPTION ELONGATION FACTOR GREA"/>
    <property type="match status" value="1"/>
</dbReference>
<evidence type="ECO:0000259" key="1">
    <source>
        <dbReference type="Pfam" id="PF01272"/>
    </source>
</evidence>
<dbReference type="RefSeq" id="WP_305732473.1">
    <property type="nucleotide sequence ID" value="NZ_OW150024.1"/>
</dbReference>
<dbReference type="InterPro" id="IPR036953">
    <property type="entry name" value="GreA/GreB_C_sf"/>
</dbReference>
<dbReference type="PANTHER" id="PTHR30437:SF5">
    <property type="entry name" value="REGULATOR OF NUCLEOSIDE DIPHOSPHATE KINASE"/>
    <property type="match status" value="1"/>
</dbReference>
<dbReference type="Gene3D" id="1.10.286.20">
    <property type="match status" value="1"/>
</dbReference>
<keyword evidence="3" id="KW-0418">Kinase</keyword>
<evidence type="ECO:0000259" key="2">
    <source>
        <dbReference type="Pfam" id="PF14760"/>
    </source>
</evidence>
<organism evidence="3 4">
    <name type="scientific">Trichlorobacter ammonificans</name>
    <dbReference type="NCBI Taxonomy" id="2916410"/>
    <lineage>
        <taxon>Bacteria</taxon>
        <taxon>Pseudomonadati</taxon>
        <taxon>Thermodesulfobacteriota</taxon>
        <taxon>Desulfuromonadia</taxon>
        <taxon>Geobacterales</taxon>
        <taxon>Geobacteraceae</taxon>
        <taxon>Trichlorobacter</taxon>
    </lineage>
</organism>
<dbReference type="PIRSF" id="PIRSF006092">
    <property type="entry name" value="GreA_GreB"/>
    <property type="match status" value="1"/>
</dbReference>
<name>A0ABM9DBF2_9BACT</name>